<evidence type="ECO:0000313" key="1">
    <source>
        <dbReference type="EMBL" id="PVU86227.1"/>
    </source>
</evidence>
<keyword evidence="2" id="KW-1185">Reference proteome</keyword>
<sequence length="101" mass="12090">MAQIDDILYTSDFEETTNPCLIDNTKNNNIQVEDNIFNDILDEFSQEELYVKKFEFNLNNRDTPMDFFNTFFTGKFKEYIIKQSNKNIVFTPELRNIQLIK</sequence>
<dbReference type="EMBL" id="MBFT01000950">
    <property type="protein sequence ID" value="PVU86227.1"/>
    <property type="molecule type" value="Genomic_DNA"/>
</dbReference>
<gene>
    <name evidence="1" type="ORF">BB559_006590</name>
</gene>
<comment type="caution">
    <text evidence="1">The sequence shown here is derived from an EMBL/GenBank/DDBJ whole genome shotgun (WGS) entry which is preliminary data.</text>
</comment>
<dbReference type="AlphaFoldDB" id="A0A2T9Y1P1"/>
<dbReference type="Proteomes" id="UP000245699">
    <property type="component" value="Unassembled WGS sequence"/>
</dbReference>
<evidence type="ECO:0000313" key="2">
    <source>
        <dbReference type="Proteomes" id="UP000245699"/>
    </source>
</evidence>
<name>A0A2T9Y1P1_9FUNG</name>
<organism evidence="1 2">
    <name type="scientific">Furculomyces boomerangus</name>
    <dbReference type="NCBI Taxonomy" id="61424"/>
    <lineage>
        <taxon>Eukaryota</taxon>
        <taxon>Fungi</taxon>
        <taxon>Fungi incertae sedis</taxon>
        <taxon>Zoopagomycota</taxon>
        <taxon>Kickxellomycotina</taxon>
        <taxon>Harpellomycetes</taxon>
        <taxon>Harpellales</taxon>
        <taxon>Harpellaceae</taxon>
        <taxon>Furculomyces</taxon>
    </lineage>
</organism>
<protein>
    <submittedName>
        <fullName evidence="1">Uncharacterized protein</fullName>
    </submittedName>
</protein>
<proteinExistence type="predicted"/>
<reference evidence="1 2" key="1">
    <citation type="journal article" date="2018" name="MBio">
        <title>Comparative Genomics Reveals the Core Gene Toolbox for the Fungus-Insect Symbiosis.</title>
        <authorList>
            <person name="Wang Y."/>
            <person name="Stata M."/>
            <person name="Wang W."/>
            <person name="Stajich J.E."/>
            <person name="White M.M."/>
            <person name="Moncalvo J.M."/>
        </authorList>
    </citation>
    <scope>NUCLEOTIDE SEQUENCE [LARGE SCALE GENOMIC DNA]</scope>
    <source>
        <strain evidence="1 2">AUS-77-4</strain>
    </source>
</reference>
<accession>A0A2T9Y1P1</accession>